<proteinExistence type="inferred from homology"/>
<reference evidence="5 6" key="1">
    <citation type="journal article" date="2024" name="Front Chem Biol">
        <title>Unveiling the potential of Daldinia eschscholtzii MFLUCC 19-0629 through bioactivity and bioinformatics studies for enhanced sustainable agriculture production.</title>
        <authorList>
            <person name="Brooks S."/>
            <person name="Weaver J.A."/>
            <person name="Klomchit A."/>
            <person name="Alharthi S.A."/>
            <person name="Onlamun T."/>
            <person name="Nurani R."/>
            <person name="Vong T.K."/>
            <person name="Alberti F."/>
            <person name="Greco C."/>
        </authorList>
    </citation>
    <scope>NUCLEOTIDE SEQUENCE [LARGE SCALE GENOMIC DNA]</scope>
    <source>
        <strain evidence="5">MFLUCC 19-0629</strain>
    </source>
</reference>
<sequence>MTTALVSNPSTDVPAKEHGFSALGPADWSEYIANRPAYPPSFFQRIYDYHGHKSGVTWSVAHDVGAGCGIISSVLANRFDNVIVSDPNDGYGTIARDLLVEKALLPESKFSFLQEAAEESSVESGTVDMITACECIHWTTPDIAIREFGRQLRADGTLAITYYTRPLIEANEGASRAWKAIWGTLSKKNRGVLVDKAYNIANTALESLEFPEEGWETVKRIYINSQGTLDGFILDDRTSESKVKESEERIWVEDEDWCDMCDIEWFRAYYATWAPHIPKYEMRDSWEELERALEGKKVKVRTPNVMVLATRRA</sequence>
<dbReference type="AlphaFoldDB" id="A0AAX6MZ78"/>
<name>A0AAX6MZ78_9PEZI</name>
<organism evidence="5 6">
    <name type="scientific">Daldinia eschscholtzii</name>
    <dbReference type="NCBI Taxonomy" id="292717"/>
    <lineage>
        <taxon>Eukaryota</taxon>
        <taxon>Fungi</taxon>
        <taxon>Dikarya</taxon>
        <taxon>Ascomycota</taxon>
        <taxon>Pezizomycotina</taxon>
        <taxon>Sordariomycetes</taxon>
        <taxon>Xylariomycetidae</taxon>
        <taxon>Xylariales</taxon>
        <taxon>Hypoxylaceae</taxon>
        <taxon>Daldinia</taxon>
    </lineage>
</organism>
<comment type="similarity">
    <text evidence="1">Belongs to the methyltransferase superfamily.</text>
</comment>
<comment type="caution">
    <text evidence="5">The sequence shown here is derived from an EMBL/GenBank/DDBJ whole genome shotgun (WGS) entry which is preliminary data.</text>
</comment>
<evidence type="ECO:0000313" key="5">
    <source>
        <dbReference type="EMBL" id="KAK6957707.1"/>
    </source>
</evidence>
<accession>A0AAX6MZ78</accession>
<evidence type="ECO:0000259" key="4">
    <source>
        <dbReference type="Pfam" id="PF08241"/>
    </source>
</evidence>
<keyword evidence="6" id="KW-1185">Reference proteome</keyword>
<evidence type="ECO:0000256" key="1">
    <source>
        <dbReference type="ARBA" id="ARBA00008361"/>
    </source>
</evidence>
<dbReference type="InterPro" id="IPR013216">
    <property type="entry name" value="Methyltransf_11"/>
</dbReference>
<dbReference type="Gene3D" id="3.40.50.150">
    <property type="entry name" value="Vaccinia Virus protein VP39"/>
    <property type="match status" value="1"/>
</dbReference>
<evidence type="ECO:0000256" key="3">
    <source>
        <dbReference type="ARBA" id="ARBA00022679"/>
    </source>
</evidence>
<dbReference type="PANTHER" id="PTHR44942:SF4">
    <property type="entry name" value="METHYLTRANSFERASE TYPE 11 DOMAIN-CONTAINING PROTEIN"/>
    <property type="match status" value="1"/>
</dbReference>
<gene>
    <name evidence="5" type="ORF">Daesc_000495</name>
</gene>
<dbReference type="PANTHER" id="PTHR44942">
    <property type="entry name" value="METHYLTRANSF_11 DOMAIN-CONTAINING PROTEIN"/>
    <property type="match status" value="1"/>
</dbReference>
<dbReference type="EMBL" id="JBANMG010000001">
    <property type="protein sequence ID" value="KAK6957707.1"/>
    <property type="molecule type" value="Genomic_DNA"/>
</dbReference>
<feature type="domain" description="Methyltransferase type 11" evidence="4">
    <location>
        <begin position="63"/>
        <end position="160"/>
    </location>
</feature>
<dbReference type="GO" id="GO:0032259">
    <property type="term" value="P:methylation"/>
    <property type="evidence" value="ECO:0007669"/>
    <property type="project" value="UniProtKB-KW"/>
</dbReference>
<protein>
    <recommendedName>
        <fullName evidence="4">Methyltransferase type 11 domain-containing protein</fullName>
    </recommendedName>
</protein>
<dbReference type="SUPFAM" id="SSF53335">
    <property type="entry name" value="S-adenosyl-L-methionine-dependent methyltransferases"/>
    <property type="match status" value="1"/>
</dbReference>
<keyword evidence="3" id="KW-0808">Transferase</keyword>
<dbReference type="Pfam" id="PF08241">
    <property type="entry name" value="Methyltransf_11"/>
    <property type="match status" value="1"/>
</dbReference>
<dbReference type="GO" id="GO:0008757">
    <property type="term" value="F:S-adenosylmethionine-dependent methyltransferase activity"/>
    <property type="evidence" value="ECO:0007669"/>
    <property type="project" value="InterPro"/>
</dbReference>
<dbReference type="Proteomes" id="UP001369815">
    <property type="component" value="Unassembled WGS sequence"/>
</dbReference>
<keyword evidence="2" id="KW-0489">Methyltransferase</keyword>
<dbReference type="InterPro" id="IPR051052">
    <property type="entry name" value="Diverse_substrate_MTase"/>
</dbReference>
<evidence type="ECO:0000313" key="6">
    <source>
        <dbReference type="Proteomes" id="UP001369815"/>
    </source>
</evidence>
<evidence type="ECO:0000256" key="2">
    <source>
        <dbReference type="ARBA" id="ARBA00022603"/>
    </source>
</evidence>
<dbReference type="InterPro" id="IPR029063">
    <property type="entry name" value="SAM-dependent_MTases_sf"/>
</dbReference>
<dbReference type="CDD" id="cd02440">
    <property type="entry name" value="AdoMet_MTases"/>
    <property type="match status" value="1"/>
</dbReference>